<keyword evidence="1" id="KW-0805">Transcription regulation</keyword>
<proteinExistence type="predicted"/>
<protein>
    <submittedName>
        <fullName evidence="5">LacI family transcriptional regulator</fullName>
    </submittedName>
</protein>
<dbReference type="RefSeq" id="WP_075633104.1">
    <property type="nucleotide sequence ID" value="NZ_MKIO01000018.1"/>
</dbReference>
<dbReference type="SUPFAM" id="SSF47413">
    <property type="entry name" value="lambda repressor-like DNA-binding domains"/>
    <property type="match status" value="1"/>
</dbReference>
<evidence type="ECO:0000256" key="2">
    <source>
        <dbReference type="ARBA" id="ARBA00023125"/>
    </source>
</evidence>
<sequence>MRPTVHDIAAEAGVSLATVDRVLNARVGVRAETRERVQAAVTRLGYVRDVAAANLAKSRSYAIRFILPDGDNPFMHALKAHVLQVGDPATRLGGLERLAVSLDPVPSLDAVALAAALDRAGEQRPAGIAVVAVDAPEVEAAIGRLTARGIPVATLVSDLPASGRRHFAGIDNIAAGRTAGGLMRRFLSGRSGPVAVIAGSLTLRDHRERLSGFADVLAQGAQALNLLPVLEGGDDPVRVEALAGRLIAEVPDLAGIYSLGAGDQGLIRALSAAPERRPQAVLLHELSPHTRQALEAGLVDAVLAQDPGHIARSAVRVLRAFADGTSFDPAQERIRIDIFLKDNLPPG</sequence>
<keyword evidence="3" id="KW-0804">Transcription</keyword>
<dbReference type="InterPro" id="IPR028082">
    <property type="entry name" value="Peripla_BP_I"/>
</dbReference>
<dbReference type="EMBL" id="MKIO01000018">
    <property type="protein sequence ID" value="OLP57368.1"/>
    <property type="molecule type" value="Genomic_DNA"/>
</dbReference>
<comment type="caution">
    <text evidence="5">The sequence shown here is derived from an EMBL/GenBank/DDBJ whole genome shotgun (WGS) entry which is preliminary data.</text>
</comment>
<evidence type="ECO:0000256" key="1">
    <source>
        <dbReference type="ARBA" id="ARBA00023015"/>
    </source>
</evidence>
<dbReference type="PANTHER" id="PTHR30146:SF152">
    <property type="entry name" value="TRANSCRIPTIONAL REGULATORY PROTEIN"/>
    <property type="match status" value="1"/>
</dbReference>
<dbReference type="InterPro" id="IPR010982">
    <property type="entry name" value="Lambda_DNA-bd_dom_sf"/>
</dbReference>
<organism evidence="5 6">
    <name type="scientific">Xaviernesmea rhizosphaerae</name>
    <dbReference type="NCBI Taxonomy" id="1672749"/>
    <lineage>
        <taxon>Bacteria</taxon>
        <taxon>Pseudomonadati</taxon>
        <taxon>Pseudomonadota</taxon>
        <taxon>Alphaproteobacteria</taxon>
        <taxon>Hyphomicrobiales</taxon>
        <taxon>Rhizobiaceae</taxon>
        <taxon>Rhizobium/Agrobacterium group</taxon>
        <taxon>Xaviernesmea</taxon>
    </lineage>
</organism>
<feature type="domain" description="HTH lacI-type" evidence="4">
    <location>
        <begin position="3"/>
        <end position="57"/>
    </location>
</feature>
<evidence type="ECO:0000256" key="3">
    <source>
        <dbReference type="ARBA" id="ARBA00023163"/>
    </source>
</evidence>
<dbReference type="PANTHER" id="PTHR30146">
    <property type="entry name" value="LACI-RELATED TRANSCRIPTIONAL REPRESSOR"/>
    <property type="match status" value="1"/>
</dbReference>
<dbReference type="PROSITE" id="PS00356">
    <property type="entry name" value="HTH_LACI_1"/>
    <property type="match status" value="1"/>
</dbReference>
<dbReference type="PRINTS" id="PR00036">
    <property type="entry name" value="HTHLACI"/>
</dbReference>
<accession>A0A1Q9APL1</accession>
<gene>
    <name evidence="5" type="ORF">BJF92_16360</name>
</gene>
<keyword evidence="2" id="KW-0238">DNA-binding</keyword>
<dbReference type="Proteomes" id="UP000186143">
    <property type="component" value="Unassembled WGS sequence"/>
</dbReference>
<evidence type="ECO:0000259" key="4">
    <source>
        <dbReference type="PROSITE" id="PS50932"/>
    </source>
</evidence>
<dbReference type="CDD" id="cd01392">
    <property type="entry name" value="HTH_LacI"/>
    <property type="match status" value="1"/>
</dbReference>
<dbReference type="SMART" id="SM00354">
    <property type="entry name" value="HTH_LACI"/>
    <property type="match status" value="1"/>
</dbReference>
<dbReference type="GO" id="GO:0000976">
    <property type="term" value="F:transcription cis-regulatory region binding"/>
    <property type="evidence" value="ECO:0007669"/>
    <property type="project" value="TreeGrafter"/>
</dbReference>
<reference evidence="5 6" key="1">
    <citation type="submission" date="2016-09" db="EMBL/GenBank/DDBJ databases">
        <title>Rhizobium sp. nov., a novel species isolated from the rice rhizosphere.</title>
        <authorList>
            <person name="Zhao J."/>
            <person name="Zhang X."/>
        </authorList>
    </citation>
    <scope>NUCLEOTIDE SEQUENCE [LARGE SCALE GENOMIC DNA]</scope>
    <source>
        <strain evidence="5 6">MH17</strain>
    </source>
</reference>
<dbReference type="GO" id="GO:0003700">
    <property type="term" value="F:DNA-binding transcription factor activity"/>
    <property type="evidence" value="ECO:0007669"/>
    <property type="project" value="TreeGrafter"/>
</dbReference>
<dbReference type="CDD" id="cd06307">
    <property type="entry name" value="PBP1_sugar_binding"/>
    <property type="match status" value="1"/>
</dbReference>
<evidence type="ECO:0000313" key="6">
    <source>
        <dbReference type="Proteomes" id="UP000186143"/>
    </source>
</evidence>
<dbReference type="STRING" id="1672749.BJF92_16360"/>
<dbReference type="SUPFAM" id="SSF53822">
    <property type="entry name" value="Periplasmic binding protein-like I"/>
    <property type="match status" value="1"/>
</dbReference>
<dbReference type="Gene3D" id="1.10.260.40">
    <property type="entry name" value="lambda repressor-like DNA-binding domains"/>
    <property type="match status" value="1"/>
</dbReference>
<dbReference type="Gene3D" id="3.40.50.2300">
    <property type="match status" value="2"/>
</dbReference>
<evidence type="ECO:0000313" key="5">
    <source>
        <dbReference type="EMBL" id="OLP57368.1"/>
    </source>
</evidence>
<dbReference type="InterPro" id="IPR025997">
    <property type="entry name" value="SBP_2_dom"/>
</dbReference>
<dbReference type="Pfam" id="PF00356">
    <property type="entry name" value="LacI"/>
    <property type="match status" value="1"/>
</dbReference>
<dbReference type="AlphaFoldDB" id="A0A1Q9APL1"/>
<dbReference type="Pfam" id="PF13407">
    <property type="entry name" value="Peripla_BP_4"/>
    <property type="match status" value="1"/>
</dbReference>
<dbReference type="PROSITE" id="PS50932">
    <property type="entry name" value="HTH_LACI_2"/>
    <property type="match status" value="1"/>
</dbReference>
<dbReference type="InterPro" id="IPR000843">
    <property type="entry name" value="HTH_LacI"/>
</dbReference>
<dbReference type="OrthoDB" id="9805774at2"/>
<name>A0A1Q9APL1_9HYPH</name>